<evidence type="ECO:0000313" key="3">
    <source>
        <dbReference type="Proteomes" id="UP000501802"/>
    </source>
</evidence>
<organism evidence="2 3">
    <name type="scientific">Spirosoma aureum</name>
    <dbReference type="NCBI Taxonomy" id="2692134"/>
    <lineage>
        <taxon>Bacteria</taxon>
        <taxon>Pseudomonadati</taxon>
        <taxon>Bacteroidota</taxon>
        <taxon>Cytophagia</taxon>
        <taxon>Cytophagales</taxon>
        <taxon>Cytophagaceae</taxon>
        <taxon>Spirosoma</taxon>
    </lineage>
</organism>
<dbReference type="EMBL" id="CP050063">
    <property type="protein sequence ID" value="QIP12625.1"/>
    <property type="molecule type" value="Genomic_DNA"/>
</dbReference>
<keyword evidence="3" id="KW-1185">Reference proteome</keyword>
<dbReference type="PROSITE" id="PS51186">
    <property type="entry name" value="GNAT"/>
    <property type="match status" value="1"/>
</dbReference>
<reference evidence="2 3" key="1">
    <citation type="submission" date="2020-03" db="EMBL/GenBank/DDBJ databases">
        <authorList>
            <person name="Kim M.K."/>
        </authorList>
    </citation>
    <scope>NUCLEOTIDE SEQUENCE [LARGE SCALE GENOMIC DNA]</scope>
    <source>
        <strain evidence="2 3">BT328</strain>
    </source>
</reference>
<dbReference type="InterPro" id="IPR000182">
    <property type="entry name" value="GNAT_dom"/>
</dbReference>
<dbReference type="CDD" id="cd04301">
    <property type="entry name" value="NAT_SF"/>
    <property type="match status" value="1"/>
</dbReference>
<dbReference type="Pfam" id="PF00583">
    <property type="entry name" value="Acetyltransf_1"/>
    <property type="match status" value="1"/>
</dbReference>
<keyword evidence="2" id="KW-0808">Transferase</keyword>
<gene>
    <name evidence="2" type="ORF">G8759_08315</name>
</gene>
<evidence type="ECO:0000259" key="1">
    <source>
        <dbReference type="PROSITE" id="PS51186"/>
    </source>
</evidence>
<dbReference type="GO" id="GO:0016747">
    <property type="term" value="F:acyltransferase activity, transferring groups other than amino-acyl groups"/>
    <property type="evidence" value="ECO:0007669"/>
    <property type="project" value="InterPro"/>
</dbReference>
<feature type="domain" description="N-acetyltransferase" evidence="1">
    <location>
        <begin position="38"/>
        <end position="180"/>
    </location>
</feature>
<dbReference type="Gene3D" id="3.40.630.30">
    <property type="match status" value="1"/>
</dbReference>
<proteinExistence type="predicted"/>
<sequence>MAKKCLKFGKLRIDLSGYPSGNDTKITVLINPTPSAPIIIRSAGQNDLDIVYRFLCELEELPLDQTQFRSVFSHNLQNPMIYYLIAEADGESVGFISCHVQYLLHHVGKVGEIQELFVRADRRNERIGHQLVEALSELAIREGFINLEVTTNQKRTDTIRFYERELFNRTHIKLVKSIRP</sequence>
<name>A0A6G9AK21_9BACT</name>
<dbReference type="AlphaFoldDB" id="A0A6G9AK21"/>
<dbReference type="KEGG" id="spib:G8759_08315"/>
<dbReference type="InterPro" id="IPR016181">
    <property type="entry name" value="Acyl_CoA_acyltransferase"/>
</dbReference>
<accession>A0A6G9AK21</accession>
<evidence type="ECO:0000313" key="2">
    <source>
        <dbReference type="EMBL" id="QIP12625.1"/>
    </source>
</evidence>
<dbReference type="SUPFAM" id="SSF55729">
    <property type="entry name" value="Acyl-CoA N-acyltransferases (Nat)"/>
    <property type="match status" value="1"/>
</dbReference>
<dbReference type="RefSeq" id="WP_167206907.1">
    <property type="nucleotide sequence ID" value="NZ_CP050063.1"/>
</dbReference>
<protein>
    <submittedName>
        <fullName evidence="2">GNAT family N-acetyltransferase</fullName>
    </submittedName>
</protein>
<dbReference type="Proteomes" id="UP000501802">
    <property type="component" value="Chromosome"/>
</dbReference>